<evidence type="ECO:0000256" key="8">
    <source>
        <dbReference type="SAM" id="MobiDB-lite"/>
    </source>
</evidence>
<keyword evidence="6" id="KW-0175">Coiled coil</keyword>
<dbReference type="FunCoup" id="F4RI05">
    <property type="interactions" value="35"/>
</dbReference>
<reference evidence="10" key="1">
    <citation type="journal article" date="2011" name="Proc. Natl. Acad. Sci. U.S.A.">
        <title>Obligate biotrophy features unraveled by the genomic analysis of rust fungi.</title>
        <authorList>
            <person name="Duplessis S."/>
            <person name="Cuomo C.A."/>
            <person name="Lin Y.-C."/>
            <person name="Aerts A."/>
            <person name="Tisserant E."/>
            <person name="Veneault-Fourrey C."/>
            <person name="Joly D.L."/>
            <person name="Hacquard S."/>
            <person name="Amselem J."/>
            <person name="Cantarel B.L."/>
            <person name="Chiu R."/>
            <person name="Coutinho P.M."/>
            <person name="Feau N."/>
            <person name="Field M."/>
            <person name="Frey P."/>
            <person name="Gelhaye E."/>
            <person name="Goldberg J."/>
            <person name="Grabherr M.G."/>
            <person name="Kodira C.D."/>
            <person name="Kohler A."/>
            <person name="Kuees U."/>
            <person name="Lindquist E.A."/>
            <person name="Lucas S.M."/>
            <person name="Mago R."/>
            <person name="Mauceli E."/>
            <person name="Morin E."/>
            <person name="Murat C."/>
            <person name="Pangilinan J.L."/>
            <person name="Park R."/>
            <person name="Pearson M."/>
            <person name="Quesneville H."/>
            <person name="Rouhier N."/>
            <person name="Sakthikumar S."/>
            <person name="Salamov A.A."/>
            <person name="Schmutz J."/>
            <person name="Selles B."/>
            <person name="Shapiro H."/>
            <person name="Tanguay P."/>
            <person name="Tuskan G.A."/>
            <person name="Henrissat B."/>
            <person name="Van de Peer Y."/>
            <person name="Rouze P."/>
            <person name="Ellis J.G."/>
            <person name="Dodds P.N."/>
            <person name="Schein J.E."/>
            <person name="Zhong S."/>
            <person name="Hamelin R.C."/>
            <person name="Grigoriev I.V."/>
            <person name="Szabo L.J."/>
            <person name="Martin F."/>
        </authorList>
    </citation>
    <scope>NUCLEOTIDE SEQUENCE [LARGE SCALE GENOMIC DNA]</scope>
    <source>
        <strain evidence="10">98AG31 / pathotype 3-4-7</strain>
    </source>
</reference>
<dbReference type="InterPro" id="IPR019310">
    <property type="entry name" value="Efg1"/>
</dbReference>
<feature type="region of interest" description="Disordered" evidence="8">
    <location>
        <begin position="196"/>
        <end position="240"/>
    </location>
</feature>
<dbReference type="HOGENOM" id="CLU_066912_2_1_1"/>
<evidence type="ECO:0000256" key="1">
    <source>
        <dbReference type="ARBA" id="ARBA00004604"/>
    </source>
</evidence>
<evidence type="ECO:0000256" key="3">
    <source>
        <dbReference type="ARBA" id="ARBA00018689"/>
    </source>
</evidence>
<sequence>MTIKSHPGSSSKSLTSSIQSQDLLTKSLGSNKTKSLLRQATRLLKKDGLSEELRKSTEQQIETLKATLENKPSKEQEKSNAIRYHRIKFFDRKKVHRKLDQVIRKLDKMSDSYTDDKKLARTHKKLTREAERLRIDLNYVNAYPKHLKYVSLYPNGNYAVHEELPADLPKLIPSTKKPDALRNYVRAYMADAMKKGTLSSQPELKKQPELEEEEQLSEDDEEVRNAKQTEELAADDFFST</sequence>
<dbReference type="EMBL" id="GL883102">
    <property type="protein sequence ID" value="EGG07912.1"/>
    <property type="molecule type" value="Genomic_DNA"/>
</dbReference>
<feature type="compositionally biased region" description="Acidic residues" evidence="8">
    <location>
        <begin position="210"/>
        <end position="222"/>
    </location>
</feature>
<protein>
    <recommendedName>
        <fullName evidence="3">rRNA-processing protein EFG1</fullName>
    </recommendedName>
    <alternativeName>
        <fullName evidence="4">rRNA-processing protein efg1</fullName>
    </alternativeName>
</protein>
<evidence type="ECO:0000313" key="10">
    <source>
        <dbReference type="Proteomes" id="UP000001072"/>
    </source>
</evidence>
<organism evidence="10">
    <name type="scientific">Melampsora larici-populina (strain 98AG31 / pathotype 3-4-7)</name>
    <name type="common">Poplar leaf rust fungus</name>
    <dbReference type="NCBI Taxonomy" id="747676"/>
    <lineage>
        <taxon>Eukaryota</taxon>
        <taxon>Fungi</taxon>
        <taxon>Dikarya</taxon>
        <taxon>Basidiomycota</taxon>
        <taxon>Pucciniomycotina</taxon>
        <taxon>Pucciniomycetes</taxon>
        <taxon>Pucciniales</taxon>
        <taxon>Melampsoraceae</taxon>
        <taxon>Melampsora</taxon>
    </lineage>
</organism>
<feature type="region of interest" description="Disordered" evidence="8">
    <location>
        <begin position="1"/>
        <end position="20"/>
    </location>
</feature>
<dbReference type="KEGG" id="mlr:MELLADRAFT_85230"/>
<evidence type="ECO:0000256" key="7">
    <source>
        <dbReference type="ARBA" id="ARBA00023242"/>
    </source>
</evidence>
<comment type="subcellular location">
    <subcellularLocation>
        <location evidence="1">Nucleus</location>
        <location evidence="1">Nucleolus</location>
    </subcellularLocation>
</comment>
<dbReference type="OrthoDB" id="47732at2759"/>
<proteinExistence type="inferred from homology"/>
<evidence type="ECO:0000256" key="5">
    <source>
        <dbReference type="ARBA" id="ARBA00022552"/>
    </source>
</evidence>
<dbReference type="Proteomes" id="UP000001072">
    <property type="component" value="Unassembled WGS sequence"/>
</dbReference>
<dbReference type="PANTHER" id="PTHR33911">
    <property type="entry name" value="RRNA-PROCESSING PROTEIN EFG1"/>
    <property type="match status" value="1"/>
</dbReference>
<dbReference type="AlphaFoldDB" id="F4RI05"/>
<dbReference type="GeneID" id="18933766"/>
<dbReference type="STRING" id="747676.F4RI05"/>
<dbReference type="PANTHER" id="PTHR33911:SF1">
    <property type="entry name" value="RRNA-PROCESSING PROTEIN EFG1"/>
    <property type="match status" value="1"/>
</dbReference>
<dbReference type="eggNOG" id="KOG4484">
    <property type="taxonomic scope" value="Eukaryota"/>
</dbReference>
<dbReference type="GO" id="GO:0000462">
    <property type="term" value="P:maturation of SSU-rRNA from tricistronic rRNA transcript (SSU-rRNA, 5.8S rRNA, LSU-rRNA)"/>
    <property type="evidence" value="ECO:0007669"/>
    <property type="project" value="TreeGrafter"/>
</dbReference>
<dbReference type="VEuPathDB" id="FungiDB:MELLADRAFT_85230"/>
<dbReference type="RefSeq" id="XP_007408677.1">
    <property type="nucleotide sequence ID" value="XM_007408615.1"/>
</dbReference>
<evidence type="ECO:0000256" key="4">
    <source>
        <dbReference type="ARBA" id="ARBA00019827"/>
    </source>
</evidence>
<name>F4RI05_MELLP</name>
<evidence type="ECO:0000313" key="9">
    <source>
        <dbReference type="EMBL" id="EGG07912.1"/>
    </source>
</evidence>
<comment type="similarity">
    <text evidence="2">Belongs to the EFG1 family.</text>
</comment>
<keyword evidence="5" id="KW-0698">rRNA processing</keyword>
<keyword evidence="7" id="KW-0539">Nucleus</keyword>
<keyword evidence="10" id="KW-1185">Reference proteome</keyword>
<dbReference type="GO" id="GO:0030688">
    <property type="term" value="C:preribosome, small subunit precursor"/>
    <property type="evidence" value="ECO:0007669"/>
    <property type="project" value="TreeGrafter"/>
</dbReference>
<accession>F4RI05</accession>
<gene>
    <name evidence="9" type="ORF">MELLADRAFT_85230</name>
</gene>
<dbReference type="GO" id="GO:0005730">
    <property type="term" value="C:nucleolus"/>
    <property type="evidence" value="ECO:0007669"/>
    <property type="project" value="UniProtKB-SubCell"/>
</dbReference>
<dbReference type="Pfam" id="PF10153">
    <property type="entry name" value="Efg1"/>
    <property type="match status" value="1"/>
</dbReference>
<evidence type="ECO:0000256" key="6">
    <source>
        <dbReference type="ARBA" id="ARBA00023054"/>
    </source>
</evidence>
<dbReference type="InParanoid" id="F4RI05"/>
<evidence type="ECO:0000256" key="2">
    <source>
        <dbReference type="ARBA" id="ARBA00006916"/>
    </source>
</evidence>
<dbReference type="InterPro" id="IPR050786">
    <property type="entry name" value="EFG1_rRNA-proc"/>
</dbReference>